<comment type="caution">
    <text evidence="1">The sequence shown here is derived from an EMBL/GenBank/DDBJ whole genome shotgun (WGS) entry which is preliminary data.</text>
</comment>
<proteinExistence type="predicted"/>
<protein>
    <submittedName>
        <fullName evidence="1">Uncharacterized protein</fullName>
    </submittedName>
</protein>
<reference evidence="1" key="1">
    <citation type="submission" date="2022-01" db="EMBL/GenBank/DDBJ databases">
        <title>Novel bile acid biosynthetic pathways are enriched in the microbiome of centenarians.</title>
        <authorList>
            <person name="Sato Y."/>
            <person name="Atarashi K."/>
            <person name="Plichta R.D."/>
            <person name="Arai Y."/>
            <person name="Sasajima S."/>
            <person name="Kearney M.S."/>
            <person name="Suda W."/>
            <person name="Takeshita K."/>
            <person name="Sasaki T."/>
            <person name="Okamoto S."/>
            <person name="Skelly N.A."/>
            <person name="Okamura Y."/>
            <person name="Vlamakis H."/>
            <person name="Li Y."/>
            <person name="Tanoue T."/>
            <person name="Takei H."/>
            <person name="Nittono H."/>
            <person name="Narushima S."/>
            <person name="Irie J."/>
            <person name="Itoh H."/>
            <person name="Moriya K."/>
            <person name="Sugiura Y."/>
            <person name="Suematsu M."/>
            <person name="Moritoki N."/>
            <person name="Shibata S."/>
            <person name="Littman R.D."/>
            <person name="Fischbach A.M."/>
            <person name="Uwamino Y."/>
            <person name="Inoue T."/>
            <person name="Honda A."/>
            <person name="Hattori M."/>
            <person name="Murai T."/>
            <person name="Xavier J.R."/>
            <person name="Hirose N."/>
            <person name="Honda K."/>
        </authorList>
    </citation>
    <scope>NUCLEOTIDE SEQUENCE</scope>
    <source>
        <strain evidence="1">CE91-St55</strain>
    </source>
</reference>
<dbReference type="RefSeq" id="WP_118077182.1">
    <property type="nucleotide sequence ID" value="NZ_BQNJ01000001.1"/>
</dbReference>
<evidence type="ECO:0000313" key="2">
    <source>
        <dbReference type="Proteomes" id="UP001055091"/>
    </source>
</evidence>
<accession>A0A413X042</accession>
<dbReference type="AlphaFoldDB" id="A0A413X042"/>
<dbReference type="Proteomes" id="UP001055091">
    <property type="component" value="Unassembled WGS sequence"/>
</dbReference>
<sequence>MNKKSKIVKTYGAVHKRRLPVILAVMAVLAVAGVIIGMNIYDEYHTYRSSEATEFETTAEEQNGLLLTSETKTLLGKVYAGFTIRDAENGGTIYQCPDLYLVKDLASISWGPETDSVLLTQKDGSSVTYVRTGDRWEKAVQ</sequence>
<gene>
    <name evidence="1" type="ORF">CE91St55_19150</name>
</gene>
<dbReference type="GeneID" id="93151208"/>
<name>A0A413X042_9FIRM</name>
<organism evidence="1 2">
    <name type="scientific">Hungatella hathewayi</name>
    <dbReference type="NCBI Taxonomy" id="154046"/>
    <lineage>
        <taxon>Bacteria</taxon>
        <taxon>Bacillati</taxon>
        <taxon>Bacillota</taxon>
        <taxon>Clostridia</taxon>
        <taxon>Lachnospirales</taxon>
        <taxon>Lachnospiraceae</taxon>
        <taxon>Hungatella</taxon>
    </lineage>
</organism>
<dbReference type="EMBL" id="BQNJ01000001">
    <property type="protein sequence ID" value="GKG99933.1"/>
    <property type="molecule type" value="Genomic_DNA"/>
</dbReference>
<evidence type="ECO:0000313" key="1">
    <source>
        <dbReference type="EMBL" id="GKG99933.1"/>
    </source>
</evidence>